<dbReference type="InterPro" id="IPR003599">
    <property type="entry name" value="Ig_sub"/>
</dbReference>
<dbReference type="Pfam" id="PF07686">
    <property type="entry name" value="V-set"/>
    <property type="match status" value="2"/>
</dbReference>
<name>A0A8T0BU86_SILME</name>
<dbReference type="InterPro" id="IPR007110">
    <property type="entry name" value="Ig-like_dom"/>
</dbReference>
<accession>A0A8T0BU86</accession>
<dbReference type="InterPro" id="IPR013106">
    <property type="entry name" value="Ig_V-set"/>
</dbReference>
<feature type="domain" description="Ig-like" evidence="8">
    <location>
        <begin position="146"/>
        <end position="237"/>
    </location>
</feature>
<dbReference type="GO" id="GO:0050863">
    <property type="term" value="P:regulation of T cell activation"/>
    <property type="evidence" value="ECO:0007669"/>
    <property type="project" value="UniProtKB-ARBA"/>
</dbReference>
<dbReference type="GO" id="GO:0005102">
    <property type="term" value="F:signaling receptor binding"/>
    <property type="evidence" value="ECO:0007669"/>
    <property type="project" value="TreeGrafter"/>
</dbReference>
<evidence type="ECO:0000313" key="10">
    <source>
        <dbReference type="Proteomes" id="UP000606274"/>
    </source>
</evidence>
<evidence type="ECO:0000256" key="1">
    <source>
        <dbReference type="ARBA" id="ARBA00004370"/>
    </source>
</evidence>
<dbReference type="FunFam" id="2.60.40.10:FF:000142">
    <property type="entry name" value="V-set domain-containing T-cell activation inhibitor 1"/>
    <property type="match status" value="1"/>
</dbReference>
<reference evidence="9" key="1">
    <citation type="submission" date="2020-08" db="EMBL/GenBank/DDBJ databases">
        <title>Chromosome-level assembly of Southern catfish (Silurus meridionalis) provides insights into visual adaptation to the nocturnal and benthic lifestyles.</title>
        <authorList>
            <person name="Zhang Y."/>
            <person name="Wang D."/>
            <person name="Peng Z."/>
        </authorList>
    </citation>
    <scope>NUCLEOTIDE SEQUENCE</scope>
    <source>
        <strain evidence="9">SWU-2019-XX</strain>
        <tissue evidence="9">Muscle</tissue>
    </source>
</reference>
<evidence type="ECO:0000256" key="5">
    <source>
        <dbReference type="ARBA" id="ARBA00023180"/>
    </source>
</evidence>
<gene>
    <name evidence="9" type="ORF">HF521_018073</name>
</gene>
<keyword evidence="4" id="KW-1015">Disulfide bond</keyword>
<feature type="domain" description="Ig-like" evidence="8">
    <location>
        <begin position="1"/>
        <end position="72"/>
    </location>
</feature>
<dbReference type="InterPro" id="IPR036179">
    <property type="entry name" value="Ig-like_dom_sf"/>
</dbReference>
<dbReference type="GO" id="GO:1903037">
    <property type="term" value="P:regulation of leukocyte cell-cell adhesion"/>
    <property type="evidence" value="ECO:0007669"/>
    <property type="project" value="UniProtKB-ARBA"/>
</dbReference>
<dbReference type="GO" id="GO:0009897">
    <property type="term" value="C:external side of plasma membrane"/>
    <property type="evidence" value="ECO:0007669"/>
    <property type="project" value="TreeGrafter"/>
</dbReference>
<dbReference type="PROSITE" id="PS50835">
    <property type="entry name" value="IG_LIKE"/>
    <property type="match status" value="2"/>
</dbReference>
<keyword evidence="10" id="KW-1185">Reference proteome</keyword>
<protein>
    <recommendedName>
        <fullName evidence="8">Ig-like domain-containing protein</fullName>
    </recommendedName>
</protein>
<dbReference type="InterPro" id="IPR050504">
    <property type="entry name" value="IgSF_BTN/MOG"/>
</dbReference>
<evidence type="ECO:0000259" key="8">
    <source>
        <dbReference type="PROSITE" id="PS50835"/>
    </source>
</evidence>
<keyword evidence="2" id="KW-0732">Signal</keyword>
<keyword evidence="6" id="KW-0393">Immunoglobulin domain</keyword>
<dbReference type="EMBL" id="JABFDY010000004">
    <property type="protein sequence ID" value="KAF7709016.1"/>
    <property type="molecule type" value="Genomic_DNA"/>
</dbReference>
<dbReference type="GO" id="GO:0050852">
    <property type="term" value="P:T cell receptor signaling pathway"/>
    <property type="evidence" value="ECO:0007669"/>
    <property type="project" value="TreeGrafter"/>
</dbReference>
<dbReference type="PANTHER" id="PTHR24100">
    <property type="entry name" value="BUTYROPHILIN"/>
    <property type="match status" value="1"/>
</dbReference>
<comment type="caution">
    <text evidence="9">The sequence shown here is derived from an EMBL/GenBank/DDBJ whole genome shotgun (WGS) entry which is preliminary data.</text>
</comment>
<dbReference type="PANTHER" id="PTHR24100:SF130">
    <property type="entry name" value="BUTYROPHILIN-LIKE PROTEIN 9"/>
    <property type="match status" value="1"/>
</dbReference>
<keyword evidence="3" id="KW-0472">Membrane</keyword>
<organism evidence="9 10">
    <name type="scientific">Silurus meridionalis</name>
    <name type="common">Southern catfish</name>
    <name type="synonym">Silurus soldatovi meridionalis</name>
    <dbReference type="NCBI Taxonomy" id="175797"/>
    <lineage>
        <taxon>Eukaryota</taxon>
        <taxon>Metazoa</taxon>
        <taxon>Chordata</taxon>
        <taxon>Craniata</taxon>
        <taxon>Vertebrata</taxon>
        <taxon>Euteleostomi</taxon>
        <taxon>Actinopterygii</taxon>
        <taxon>Neopterygii</taxon>
        <taxon>Teleostei</taxon>
        <taxon>Ostariophysi</taxon>
        <taxon>Siluriformes</taxon>
        <taxon>Siluridae</taxon>
        <taxon>Silurus</taxon>
    </lineage>
</organism>
<dbReference type="Proteomes" id="UP000606274">
    <property type="component" value="Unassembled WGS sequence"/>
</dbReference>
<dbReference type="SUPFAM" id="SSF48726">
    <property type="entry name" value="Immunoglobulin"/>
    <property type="match status" value="3"/>
</dbReference>
<dbReference type="InterPro" id="IPR013783">
    <property type="entry name" value="Ig-like_fold"/>
</dbReference>
<evidence type="ECO:0000256" key="3">
    <source>
        <dbReference type="ARBA" id="ARBA00023136"/>
    </source>
</evidence>
<evidence type="ECO:0000313" key="9">
    <source>
        <dbReference type="EMBL" id="KAF7709016.1"/>
    </source>
</evidence>
<keyword evidence="5" id="KW-0325">Glycoprotein</keyword>
<proteinExistence type="predicted"/>
<feature type="region of interest" description="Disordered" evidence="7">
    <location>
        <begin position="275"/>
        <end position="309"/>
    </location>
</feature>
<evidence type="ECO:0000256" key="6">
    <source>
        <dbReference type="ARBA" id="ARBA00023319"/>
    </source>
</evidence>
<dbReference type="Gene3D" id="2.60.40.10">
    <property type="entry name" value="Immunoglobulins"/>
    <property type="match status" value="3"/>
</dbReference>
<evidence type="ECO:0000256" key="2">
    <source>
        <dbReference type="ARBA" id="ARBA00022729"/>
    </source>
</evidence>
<comment type="subcellular location">
    <subcellularLocation>
        <location evidence="1">Membrane</location>
    </subcellularLocation>
</comment>
<dbReference type="SMART" id="SM00409">
    <property type="entry name" value="IG"/>
    <property type="match status" value="2"/>
</dbReference>
<evidence type="ECO:0000256" key="7">
    <source>
        <dbReference type="SAM" id="MobiDB-lite"/>
    </source>
</evidence>
<dbReference type="AlphaFoldDB" id="A0A8T0BU86"/>
<evidence type="ECO:0000256" key="4">
    <source>
        <dbReference type="ARBA" id="ARBA00023157"/>
    </source>
</evidence>
<feature type="compositionally biased region" description="Polar residues" evidence="7">
    <location>
        <begin position="275"/>
        <end position="285"/>
    </location>
</feature>
<sequence>MEIRWFKGADCICVYQNGQMREGKDYEGRVSLFTHELKEGNLSLMLRNVQELDNGEYKCKVTHGKDKNGQLREGEGYEGRVSLFTHELEEGNVSLMLRSIQESDDGEYKCEVIHGKDKVENDKNWLSVSGFKLVSSSSGYSHYFNGNDATFPCHLSPKKSAVAMEIRWFKGADCICVYQNGQVREGIDYEGRVSLFTHELKEGNLSLMLRNVQESDNGEYKCEITHGKDKVESDQISLCVRALLKGLPVRQSLSVRQSLPSRIYSPSEESIYNESTWNESRTRSLSDPCDLQPRKPERRRSHPIVYPIM</sequence>
<dbReference type="GO" id="GO:0001817">
    <property type="term" value="P:regulation of cytokine production"/>
    <property type="evidence" value="ECO:0007669"/>
    <property type="project" value="TreeGrafter"/>
</dbReference>